<dbReference type="OrthoDB" id="6360at2"/>
<feature type="transmembrane region" description="Helical" evidence="5">
    <location>
        <begin position="396"/>
        <end position="418"/>
    </location>
</feature>
<proteinExistence type="predicted"/>
<dbReference type="InterPro" id="IPR036259">
    <property type="entry name" value="MFS_trans_sf"/>
</dbReference>
<gene>
    <name evidence="7" type="primary">sauU_1</name>
    <name evidence="7" type="ORF">Pan44_17600</name>
</gene>
<feature type="transmembrane region" description="Helical" evidence="5">
    <location>
        <begin position="199"/>
        <end position="219"/>
    </location>
</feature>
<dbReference type="Gene3D" id="1.20.1250.20">
    <property type="entry name" value="MFS general substrate transporter like domains"/>
    <property type="match status" value="2"/>
</dbReference>
<dbReference type="PROSITE" id="PS50850">
    <property type="entry name" value="MFS"/>
    <property type="match status" value="1"/>
</dbReference>
<dbReference type="GO" id="GO:0022857">
    <property type="term" value="F:transmembrane transporter activity"/>
    <property type="evidence" value="ECO:0007669"/>
    <property type="project" value="InterPro"/>
</dbReference>
<dbReference type="Pfam" id="PF07690">
    <property type="entry name" value="MFS_1"/>
    <property type="match status" value="1"/>
</dbReference>
<keyword evidence="4 5" id="KW-0472">Membrane</keyword>
<feature type="transmembrane region" description="Helical" evidence="5">
    <location>
        <begin position="107"/>
        <end position="126"/>
    </location>
</feature>
<dbReference type="AlphaFoldDB" id="A0A517SC69"/>
<evidence type="ECO:0000313" key="7">
    <source>
        <dbReference type="EMBL" id="QDT53737.1"/>
    </source>
</evidence>
<dbReference type="SUPFAM" id="SSF103473">
    <property type="entry name" value="MFS general substrate transporter"/>
    <property type="match status" value="1"/>
</dbReference>
<dbReference type="InParanoid" id="A0A517SC69"/>
<evidence type="ECO:0000256" key="3">
    <source>
        <dbReference type="ARBA" id="ARBA00022989"/>
    </source>
</evidence>
<feature type="transmembrane region" description="Helical" evidence="5">
    <location>
        <begin position="40"/>
        <end position="58"/>
    </location>
</feature>
<feature type="transmembrane region" description="Helical" evidence="5">
    <location>
        <begin position="268"/>
        <end position="288"/>
    </location>
</feature>
<organism evidence="7 8">
    <name type="scientific">Caulifigura coniformis</name>
    <dbReference type="NCBI Taxonomy" id="2527983"/>
    <lineage>
        <taxon>Bacteria</taxon>
        <taxon>Pseudomonadati</taxon>
        <taxon>Planctomycetota</taxon>
        <taxon>Planctomycetia</taxon>
        <taxon>Planctomycetales</taxon>
        <taxon>Planctomycetaceae</taxon>
        <taxon>Caulifigura</taxon>
    </lineage>
</organism>
<name>A0A517SC69_9PLAN</name>
<dbReference type="Proteomes" id="UP000315700">
    <property type="component" value="Chromosome"/>
</dbReference>
<evidence type="ECO:0000259" key="6">
    <source>
        <dbReference type="PROSITE" id="PS50850"/>
    </source>
</evidence>
<feature type="transmembrane region" description="Helical" evidence="5">
    <location>
        <begin position="366"/>
        <end position="389"/>
    </location>
</feature>
<feature type="domain" description="Major facilitator superfamily (MFS) profile" evidence="6">
    <location>
        <begin position="45"/>
        <end position="454"/>
    </location>
</feature>
<feature type="transmembrane region" description="Helical" evidence="5">
    <location>
        <begin position="78"/>
        <end position="95"/>
    </location>
</feature>
<feature type="transmembrane region" description="Helical" evidence="5">
    <location>
        <begin position="166"/>
        <end position="187"/>
    </location>
</feature>
<dbReference type="RefSeq" id="WP_145029185.1">
    <property type="nucleotide sequence ID" value="NZ_CP036271.1"/>
</dbReference>
<comment type="subcellular location">
    <subcellularLocation>
        <location evidence="1">Membrane</location>
        <topology evidence="1">Multi-pass membrane protein</topology>
    </subcellularLocation>
</comment>
<evidence type="ECO:0000256" key="4">
    <source>
        <dbReference type="ARBA" id="ARBA00023136"/>
    </source>
</evidence>
<evidence type="ECO:0000256" key="5">
    <source>
        <dbReference type="SAM" id="Phobius"/>
    </source>
</evidence>
<keyword evidence="2 5" id="KW-0812">Transmembrane</keyword>
<dbReference type="CDD" id="cd17319">
    <property type="entry name" value="MFS_ExuT_GudP_like"/>
    <property type="match status" value="1"/>
</dbReference>
<sequence length="464" mass="50229">MRNHEIDAPDQKMPVQEVVIEKRADAAVQGESSANQRPTAVRYGAIAWLVTAAALAYLTRNSVGVAESRIRDDLGLTLGESGWFMGAFFWTYALFQVPTGSFSHRFGTRLALSLFALGWSIATFATAIAPGFWLLIAAQLLTGVAQAGIFPASTKSIKDWMPMSQRSFGCGLLTMGMQLGAVTASVLTGELLGIMSWRWVFVLFSIPGVVWTIGFAFRFRDRPELSPRVNEAERRLILSGRPAEQTDEAADDVGPTDWGAMLRHPGLWLLYGQQICRAAGYMFFASWFPTFLQQTRGVSIAQSGYMQSAVLAGSLTGGLFGGLVVDWIWKRTGNLRLSRSGVASFAMGTCGLLILASWFVEDARLAIGLLTMGTMLASLAGAAMFAAVIDISGGRVAQVLGAVNMIGNFAVALCPILVGKLFEQTSNWNLVLVLFAGLYLLGGLFWAFFCPRRGIFNKVPEPAS</sequence>
<dbReference type="InterPro" id="IPR020846">
    <property type="entry name" value="MFS_dom"/>
</dbReference>
<dbReference type="InterPro" id="IPR050382">
    <property type="entry name" value="MFS_Na/Anion_cotransporter"/>
</dbReference>
<evidence type="ECO:0000313" key="8">
    <source>
        <dbReference type="Proteomes" id="UP000315700"/>
    </source>
</evidence>
<keyword evidence="8" id="KW-1185">Reference proteome</keyword>
<accession>A0A517SC69</accession>
<feature type="transmembrane region" description="Helical" evidence="5">
    <location>
        <begin position="308"/>
        <end position="329"/>
    </location>
</feature>
<dbReference type="PANTHER" id="PTHR11662:SF399">
    <property type="entry name" value="FI19708P1-RELATED"/>
    <property type="match status" value="1"/>
</dbReference>
<protein>
    <submittedName>
        <fullName evidence="7">Putative sulfoacetate transporter SauU</fullName>
    </submittedName>
</protein>
<evidence type="ECO:0000256" key="1">
    <source>
        <dbReference type="ARBA" id="ARBA00004141"/>
    </source>
</evidence>
<reference evidence="7 8" key="1">
    <citation type="submission" date="2019-02" db="EMBL/GenBank/DDBJ databases">
        <title>Deep-cultivation of Planctomycetes and their phenomic and genomic characterization uncovers novel biology.</title>
        <authorList>
            <person name="Wiegand S."/>
            <person name="Jogler M."/>
            <person name="Boedeker C."/>
            <person name="Pinto D."/>
            <person name="Vollmers J."/>
            <person name="Rivas-Marin E."/>
            <person name="Kohn T."/>
            <person name="Peeters S.H."/>
            <person name="Heuer A."/>
            <person name="Rast P."/>
            <person name="Oberbeckmann S."/>
            <person name="Bunk B."/>
            <person name="Jeske O."/>
            <person name="Meyerdierks A."/>
            <person name="Storesund J.E."/>
            <person name="Kallscheuer N."/>
            <person name="Luecker S."/>
            <person name="Lage O.M."/>
            <person name="Pohl T."/>
            <person name="Merkel B.J."/>
            <person name="Hornburger P."/>
            <person name="Mueller R.-W."/>
            <person name="Bruemmer F."/>
            <person name="Labrenz M."/>
            <person name="Spormann A.M."/>
            <person name="Op den Camp H."/>
            <person name="Overmann J."/>
            <person name="Amann R."/>
            <person name="Jetten M.S.M."/>
            <person name="Mascher T."/>
            <person name="Medema M.H."/>
            <person name="Devos D.P."/>
            <person name="Kaster A.-K."/>
            <person name="Ovreas L."/>
            <person name="Rohde M."/>
            <person name="Galperin M.Y."/>
            <person name="Jogler C."/>
        </authorList>
    </citation>
    <scope>NUCLEOTIDE SEQUENCE [LARGE SCALE GENOMIC DNA]</scope>
    <source>
        <strain evidence="7 8">Pan44</strain>
    </source>
</reference>
<dbReference type="EMBL" id="CP036271">
    <property type="protein sequence ID" value="QDT53737.1"/>
    <property type="molecule type" value="Genomic_DNA"/>
</dbReference>
<dbReference type="PANTHER" id="PTHR11662">
    <property type="entry name" value="SOLUTE CARRIER FAMILY 17"/>
    <property type="match status" value="1"/>
</dbReference>
<dbReference type="KEGG" id="ccos:Pan44_17600"/>
<feature type="transmembrane region" description="Helical" evidence="5">
    <location>
        <begin position="430"/>
        <end position="449"/>
    </location>
</feature>
<dbReference type="GO" id="GO:0016020">
    <property type="term" value="C:membrane"/>
    <property type="evidence" value="ECO:0007669"/>
    <property type="project" value="UniProtKB-SubCell"/>
</dbReference>
<dbReference type="InterPro" id="IPR011701">
    <property type="entry name" value="MFS"/>
</dbReference>
<keyword evidence="3 5" id="KW-1133">Transmembrane helix</keyword>
<feature type="transmembrane region" description="Helical" evidence="5">
    <location>
        <begin position="341"/>
        <end position="360"/>
    </location>
</feature>
<evidence type="ECO:0000256" key="2">
    <source>
        <dbReference type="ARBA" id="ARBA00022692"/>
    </source>
</evidence>